<dbReference type="Pfam" id="PF05402">
    <property type="entry name" value="PqqD"/>
    <property type="match status" value="1"/>
</dbReference>
<dbReference type="AlphaFoldDB" id="A0A3B0C1Y2"/>
<dbReference type="Gene3D" id="1.10.10.1150">
    <property type="entry name" value="Coenzyme PQQ synthesis protein D (PqqD)"/>
    <property type="match status" value="1"/>
</dbReference>
<dbReference type="Proteomes" id="UP000270343">
    <property type="component" value="Unassembled WGS sequence"/>
</dbReference>
<evidence type="ECO:0000313" key="1">
    <source>
        <dbReference type="EMBL" id="RKN77777.1"/>
    </source>
</evidence>
<gene>
    <name evidence="1" type="ORF">D7231_01810</name>
</gene>
<dbReference type="InterPro" id="IPR008792">
    <property type="entry name" value="PQQD"/>
</dbReference>
<protein>
    <submittedName>
        <fullName evidence="1">Lasso peptide biosynthesis PqqD family chaperone</fullName>
    </submittedName>
</protein>
<keyword evidence="2" id="KW-1185">Reference proteome</keyword>
<dbReference type="InterPro" id="IPR041881">
    <property type="entry name" value="PqqD_sf"/>
</dbReference>
<dbReference type="OrthoDB" id="5195143at2"/>
<sequence>MVSLALRHNVCATDTEDGMVLLDEVTGRYWQLNGTAALILRALLGGAAPPDTAGRLREAYPHLTVERSRSDTAAFIDSLVEARLVVPA</sequence>
<comment type="caution">
    <text evidence="1">The sequence shown here is derived from an EMBL/GenBank/DDBJ whole genome shotgun (WGS) entry which is preliminary data.</text>
</comment>
<accession>A0A3B0C1Y2</accession>
<dbReference type="EMBL" id="RBAM01000001">
    <property type="protein sequence ID" value="RKN77777.1"/>
    <property type="molecule type" value="Genomic_DNA"/>
</dbReference>
<proteinExistence type="predicted"/>
<evidence type="ECO:0000313" key="2">
    <source>
        <dbReference type="Proteomes" id="UP000270343"/>
    </source>
</evidence>
<name>A0A3B0C1Y2_9ACTN</name>
<reference evidence="1 2" key="1">
    <citation type="journal article" date="2015" name="Antonie Van Leeuwenhoek">
        <title>Streptomyces klenkii sp. nov., isolated from deep marine sediment.</title>
        <authorList>
            <person name="Veyisoglu A."/>
            <person name="Sahin N."/>
        </authorList>
    </citation>
    <scope>NUCLEOTIDE SEQUENCE [LARGE SCALE GENOMIC DNA]</scope>
    <source>
        <strain evidence="1 2">KCTC 29202</strain>
    </source>
</reference>
<organism evidence="1 2">
    <name type="scientific">Streptomyces klenkii</name>
    <dbReference type="NCBI Taxonomy" id="1420899"/>
    <lineage>
        <taxon>Bacteria</taxon>
        <taxon>Bacillati</taxon>
        <taxon>Actinomycetota</taxon>
        <taxon>Actinomycetes</taxon>
        <taxon>Kitasatosporales</taxon>
        <taxon>Streptomycetaceae</taxon>
        <taxon>Streptomyces</taxon>
    </lineage>
</organism>
<dbReference type="NCBIfam" id="NF033530">
    <property type="entry name" value="lasso_PqqD_Strm"/>
    <property type="match status" value="1"/>
</dbReference>